<dbReference type="EMBL" id="RJTM01000026">
    <property type="protein sequence ID" value="RNL91452.1"/>
    <property type="molecule type" value="Genomic_DNA"/>
</dbReference>
<dbReference type="AlphaFoldDB" id="A0A3N0EUL8"/>
<dbReference type="Proteomes" id="UP000267469">
    <property type="component" value="Unassembled WGS sequence"/>
</dbReference>
<proteinExistence type="predicted"/>
<accession>A0A3N0EUL8</accession>
<sequence length="272" mass="30320">MNNKNLIINKSNMRKIIIYTLFLLSSILIYSQEVLTNNTIIELYNLGFDNQIIKSKINSSQTDFDTSLEVLKDLKDKGIPSDVIAAMIDKTTVTTDSGIFFYIDSSELKEIEPSVFSGTRTNALGAAFSYGIAPAKIKSYINNASSANKINRTNQIFIFQFGNTQKADLGDVNWWFKSATSPNEFVLTTLKQKKNKNQRQLVVGKVTGITASSQMGVDTKDAIPFTVEEIGKGRYKVTPKAKLEPGEYCFFYQGTIPLGGFNNQSVFDFSIE</sequence>
<gene>
    <name evidence="1" type="ORF">ED312_04590</name>
</gene>
<comment type="caution">
    <text evidence="1">The sequence shown here is derived from an EMBL/GenBank/DDBJ whole genome shotgun (WGS) entry which is preliminary data.</text>
</comment>
<keyword evidence="2" id="KW-1185">Reference proteome</keyword>
<organism evidence="1 2">
    <name type="scientific">Sinomicrobium pectinilyticum</name>
    <dbReference type="NCBI Taxonomy" id="1084421"/>
    <lineage>
        <taxon>Bacteria</taxon>
        <taxon>Pseudomonadati</taxon>
        <taxon>Bacteroidota</taxon>
        <taxon>Flavobacteriia</taxon>
        <taxon>Flavobacteriales</taxon>
        <taxon>Flavobacteriaceae</taxon>
        <taxon>Sinomicrobium</taxon>
    </lineage>
</organism>
<name>A0A3N0EUL8_SINP1</name>
<evidence type="ECO:0000313" key="1">
    <source>
        <dbReference type="EMBL" id="RNL91452.1"/>
    </source>
</evidence>
<protein>
    <submittedName>
        <fullName evidence="1">Uncharacterized protein</fullName>
    </submittedName>
</protein>
<evidence type="ECO:0000313" key="2">
    <source>
        <dbReference type="Proteomes" id="UP000267469"/>
    </source>
</evidence>
<reference evidence="1 2" key="1">
    <citation type="submission" date="2018-10" db="EMBL/GenBank/DDBJ databases">
        <title>Sinomicrobium pectinilyticum sp. nov., a pectinase-producing bacterium isolated from alkaline and saline soil, and emended description of the genus Sinomicrobium.</title>
        <authorList>
            <person name="Cheng B."/>
            <person name="Li C."/>
            <person name="Lai Q."/>
            <person name="Du M."/>
            <person name="Shao Z."/>
            <person name="Xu P."/>
            <person name="Yang C."/>
        </authorList>
    </citation>
    <scope>NUCLEOTIDE SEQUENCE [LARGE SCALE GENOMIC DNA]</scope>
    <source>
        <strain evidence="1 2">5DNS001</strain>
    </source>
</reference>